<dbReference type="PANTHER" id="PTHR43405:SF1">
    <property type="entry name" value="GLYCOSYL HYDROLASE DIGH"/>
    <property type="match status" value="1"/>
</dbReference>
<dbReference type="EMBL" id="JBHULU010000009">
    <property type="protein sequence ID" value="MFD2513585.1"/>
    <property type="molecule type" value="Genomic_DNA"/>
</dbReference>
<evidence type="ECO:0000313" key="5">
    <source>
        <dbReference type="EMBL" id="MFD2513585.1"/>
    </source>
</evidence>
<dbReference type="Pfam" id="PF02638">
    <property type="entry name" value="GHL10"/>
    <property type="match status" value="1"/>
</dbReference>
<dbReference type="InterPro" id="IPR052177">
    <property type="entry name" value="Divisome_Glycosyl_Hydrolase"/>
</dbReference>
<keyword evidence="6" id="KW-1185">Reference proteome</keyword>
<evidence type="ECO:0000256" key="2">
    <source>
        <dbReference type="SAM" id="SignalP"/>
    </source>
</evidence>
<protein>
    <submittedName>
        <fullName evidence="5">Family 10 glycosylhydrolase</fullName>
    </submittedName>
</protein>
<feature type="domain" description="Glycosyl hydrolase-like 10" evidence="3">
    <location>
        <begin position="28"/>
        <end position="336"/>
    </location>
</feature>
<feature type="signal peptide" evidence="2">
    <location>
        <begin position="1"/>
        <end position="21"/>
    </location>
</feature>
<gene>
    <name evidence="5" type="ORF">ACFSRY_06885</name>
</gene>
<dbReference type="Pfam" id="PF18962">
    <property type="entry name" value="Por_Secre_tail"/>
    <property type="match status" value="1"/>
</dbReference>
<evidence type="ECO:0000256" key="1">
    <source>
        <dbReference type="ARBA" id="ARBA00022729"/>
    </source>
</evidence>
<name>A0ABW5IJN0_9BACT</name>
<keyword evidence="1 2" id="KW-0732">Signal</keyword>
<feature type="chain" id="PRO_5046322948" evidence="2">
    <location>
        <begin position="22"/>
        <end position="593"/>
    </location>
</feature>
<evidence type="ECO:0000259" key="3">
    <source>
        <dbReference type="Pfam" id="PF02638"/>
    </source>
</evidence>
<dbReference type="RefSeq" id="WP_377504389.1">
    <property type="nucleotide sequence ID" value="NZ_JBHULU010000009.1"/>
</dbReference>
<dbReference type="SUPFAM" id="SSF51445">
    <property type="entry name" value="(Trans)glycosidases"/>
    <property type="match status" value="1"/>
</dbReference>
<accession>A0ABW5IJN0</accession>
<dbReference type="InterPro" id="IPR003790">
    <property type="entry name" value="GHL10"/>
</dbReference>
<dbReference type="InterPro" id="IPR026444">
    <property type="entry name" value="Secre_tail"/>
</dbReference>
<dbReference type="InterPro" id="IPR017853">
    <property type="entry name" value="GH"/>
</dbReference>
<comment type="caution">
    <text evidence="5">The sequence shown here is derived from an EMBL/GenBank/DDBJ whole genome shotgun (WGS) entry which is preliminary data.</text>
</comment>
<dbReference type="Gene3D" id="3.20.20.80">
    <property type="entry name" value="Glycosidases"/>
    <property type="match status" value="1"/>
</dbReference>
<dbReference type="NCBIfam" id="TIGR04183">
    <property type="entry name" value="Por_Secre_tail"/>
    <property type="match status" value="1"/>
</dbReference>
<dbReference type="Proteomes" id="UP001597544">
    <property type="component" value="Unassembled WGS sequence"/>
</dbReference>
<organism evidence="5 6">
    <name type="scientific">Pontibacter locisalis</name>
    <dbReference type="NCBI Taxonomy" id="1719035"/>
    <lineage>
        <taxon>Bacteria</taxon>
        <taxon>Pseudomonadati</taxon>
        <taxon>Bacteroidota</taxon>
        <taxon>Cytophagia</taxon>
        <taxon>Cytophagales</taxon>
        <taxon>Hymenobacteraceae</taxon>
        <taxon>Pontibacter</taxon>
    </lineage>
</organism>
<reference evidence="6" key="1">
    <citation type="journal article" date="2019" name="Int. J. Syst. Evol. Microbiol.">
        <title>The Global Catalogue of Microorganisms (GCM) 10K type strain sequencing project: providing services to taxonomists for standard genome sequencing and annotation.</title>
        <authorList>
            <consortium name="The Broad Institute Genomics Platform"/>
            <consortium name="The Broad Institute Genome Sequencing Center for Infectious Disease"/>
            <person name="Wu L."/>
            <person name="Ma J."/>
        </authorList>
    </citation>
    <scope>NUCLEOTIDE SEQUENCE [LARGE SCALE GENOMIC DNA]</scope>
    <source>
        <strain evidence="6">KCTC 42498</strain>
    </source>
</reference>
<evidence type="ECO:0000259" key="4">
    <source>
        <dbReference type="Pfam" id="PF18962"/>
    </source>
</evidence>
<sequence length="593" mass="65892">MGFKALLAALLFLFFSFHVLSQPVPNREFRGVWVATVSNLDWPVKGASAENQKAALSAMFDRIKEANLNVVFFQIRTECDAFYSSSREPWSRFLTGTQGVSPGYDPLAFAIEEAHKRGLELHAWFNPYRVNASTSTSLTYAANHVTHTKPAWILSFSNGKKILNPGLPEVRQYITAVVSEVAANYAVDGIHFDDYFYPYPEGNFAGITNEDAGTFSLYGSGFTNIKDWRRNNVNETIRLVHEQLAAIKPGVRFGVSPFGIWKNGVPAGITGMDAYNTIYADPVTWLENQYVDYISPQLYWQIGGAQDYRTLLQWWAGKAYSSSRHLYAGHALYKTTFSEQEVPNQVNITRDNRSQNALGGVLYRAANLTSNTNNIFSNLRNTTFKTPAAPPSMAWKGGHKPAAPGSLTVTLDEATGAHNITWQRNPANTDSFKRYILYNLASPVNNTSDIPDGAVRALTVSESFTINAGEVSLQGAYWAVTELSPDNVESDLSQAATIGGVTAIARKTEKHQLKVYPNPATNRFLVDFELKKNAEVRAELVSLDGKVRTRILRKRFNAGAHTISVERGKLAPGMYLFVLTIDRTRTTKRVLLI</sequence>
<proteinExistence type="predicted"/>
<dbReference type="PANTHER" id="PTHR43405">
    <property type="entry name" value="GLYCOSYL HYDROLASE DIGH"/>
    <property type="match status" value="1"/>
</dbReference>
<feature type="domain" description="Secretion system C-terminal sorting" evidence="4">
    <location>
        <begin position="515"/>
        <end position="590"/>
    </location>
</feature>
<evidence type="ECO:0000313" key="6">
    <source>
        <dbReference type="Proteomes" id="UP001597544"/>
    </source>
</evidence>